<evidence type="ECO:0000313" key="1">
    <source>
        <dbReference type="EMBL" id="EQA43206.1"/>
    </source>
</evidence>
<proteinExistence type="predicted"/>
<dbReference type="AlphaFoldDB" id="T0F5L3"/>
<keyword evidence="2" id="KW-1185">Reference proteome</keyword>
<organism evidence="1 2">
    <name type="scientific">Leptospira broomii serovar Hurstbridge str. 5399</name>
    <dbReference type="NCBI Taxonomy" id="1049789"/>
    <lineage>
        <taxon>Bacteria</taxon>
        <taxon>Pseudomonadati</taxon>
        <taxon>Spirochaetota</taxon>
        <taxon>Spirochaetia</taxon>
        <taxon>Leptospirales</taxon>
        <taxon>Leptospiraceae</taxon>
        <taxon>Leptospira</taxon>
    </lineage>
</organism>
<protein>
    <submittedName>
        <fullName evidence="1">Uncharacterized protein</fullName>
    </submittedName>
</protein>
<dbReference type="STRING" id="1049789.LEP1GSC050_1749"/>
<name>T0F5L3_9LEPT</name>
<dbReference type="Proteomes" id="UP000015454">
    <property type="component" value="Unassembled WGS sequence"/>
</dbReference>
<comment type="caution">
    <text evidence="1">The sequence shown here is derived from an EMBL/GenBank/DDBJ whole genome shotgun (WGS) entry which is preliminary data.</text>
</comment>
<evidence type="ECO:0000313" key="2">
    <source>
        <dbReference type="Proteomes" id="UP000015454"/>
    </source>
</evidence>
<accession>T0F5L3</accession>
<gene>
    <name evidence="1" type="ORF">LEP1GSC050_1749</name>
</gene>
<reference evidence="1" key="1">
    <citation type="submission" date="2013-05" db="EMBL/GenBank/DDBJ databases">
        <authorList>
            <person name="Harkins D.M."/>
            <person name="Durkin A.S."/>
            <person name="Brinkac L.M."/>
            <person name="Haft D.H."/>
            <person name="Selengut J.D."/>
            <person name="Sanka R."/>
            <person name="DePew J."/>
            <person name="Purushe J."/>
            <person name="Hartskeerl R.A."/>
            <person name="Ahmed A."/>
            <person name="van der Linden H."/>
            <person name="Goris M.G.A."/>
            <person name="Vinetz J.M."/>
            <person name="Sutton G.G."/>
            <person name="Nierman W.C."/>
            <person name="Fouts D.E."/>
        </authorList>
    </citation>
    <scope>NUCLEOTIDE SEQUENCE [LARGE SCALE GENOMIC DNA]</scope>
    <source>
        <strain evidence="1">5399</strain>
    </source>
</reference>
<dbReference type="EMBL" id="AHMO02000011">
    <property type="protein sequence ID" value="EQA43206.1"/>
    <property type="molecule type" value="Genomic_DNA"/>
</dbReference>
<sequence>MLKNSLCCCFIHYSKASTENSDVRYPLYLSPKGNSVFSQKSSKKRY</sequence>